<dbReference type="RefSeq" id="WP_093535501.1">
    <property type="nucleotide sequence ID" value="NZ_FOXU01000001.1"/>
</dbReference>
<dbReference type="STRING" id="126156.SAMN05421670_1419"/>
<dbReference type="Pfam" id="PF09388">
    <property type="entry name" value="SpoOE-like"/>
    <property type="match status" value="1"/>
</dbReference>
<sequence>MSETRSNQLEVTREKMIKCAIEKGILNNETIKLSEELDQLLNDFQYTDMSDTETKIEG</sequence>
<keyword evidence="2" id="KW-1185">Reference proteome</keyword>
<dbReference type="Proteomes" id="UP000198734">
    <property type="component" value="Unassembled WGS sequence"/>
</dbReference>
<dbReference type="GO" id="GO:0043937">
    <property type="term" value="P:regulation of sporulation"/>
    <property type="evidence" value="ECO:0007669"/>
    <property type="project" value="InterPro"/>
</dbReference>
<reference evidence="2" key="1">
    <citation type="submission" date="2016-10" db="EMBL/GenBank/DDBJ databases">
        <authorList>
            <person name="Varghese N."/>
            <person name="Submissions S."/>
        </authorList>
    </citation>
    <scope>NUCLEOTIDE SEQUENCE [LARGE SCALE GENOMIC DNA]</scope>
    <source>
        <strain evidence="2">DSM 11706</strain>
    </source>
</reference>
<proteinExistence type="predicted"/>
<dbReference type="OrthoDB" id="2973893at2"/>
<gene>
    <name evidence="1" type="ORF">SAMN05421670_1419</name>
</gene>
<dbReference type="GO" id="GO:0046983">
    <property type="term" value="F:protein dimerization activity"/>
    <property type="evidence" value="ECO:0007669"/>
    <property type="project" value="InterPro"/>
</dbReference>
<dbReference type="AlphaFoldDB" id="A0A1I5WSS1"/>
<dbReference type="EMBL" id="FOXU01000001">
    <property type="protein sequence ID" value="SFQ22608.1"/>
    <property type="molecule type" value="Genomic_DNA"/>
</dbReference>
<evidence type="ECO:0000313" key="2">
    <source>
        <dbReference type="Proteomes" id="UP000198734"/>
    </source>
</evidence>
<accession>A0A1I5WSS1</accession>
<dbReference type="SUPFAM" id="SSF140500">
    <property type="entry name" value="BAS1536-like"/>
    <property type="match status" value="1"/>
</dbReference>
<dbReference type="InterPro" id="IPR018540">
    <property type="entry name" value="Spo0E-like"/>
</dbReference>
<dbReference type="InterPro" id="IPR036638">
    <property type="entry name" value="HLH_DNA-bd_sf"/>
</dbReference>
<dbReference type="Gene3D" id="4.10.280.10">
    <property type="entry name" value="Helix-loop-helix DNA-binding domain"/>
    <property type="match status" value="1"/>
</dbReference>
<organism evidence="1 2">
    <name type="scientific">Psychrobacillus psychrotolerans</name>
    <dbReference type="NCBI Taxonomy" id="126156"/>
    <lineage>
        <taxon>Bacteria</taxon>
        <taxon>Bacillati</taxon>
        <taxon>Bacillota</taxon>
        <taxon>Bacilli</taxon>
        <taxon>Bacillales</taxon>
        <taxon>Bacillaceae</taxon>
        <taxon>Psychrobacillus</taxon>
    </lineage>
</organism>
<dbReference type="InterPro" id="IPR037208">
    <property type="entry name" value="Spo0E-like_sf"/>
</dbReference>
<name>A0A1I5WSS1_9BACI</name>
<evidence type="ECO:0000313" key="1">
    <source>
        <dbReference type="EMBL" id="SFQ22608.1"/>
    </source>
</evidence>
<protein>
    <submittedName>
        <fullName evidence="1">Spo0E like sporulation regulatory protein</fullName>
    </submittedName>
</protein>